<dbReference type="PANTHER" id="PTHR47966:SF51">
    <property type="entry name" value="BETA-SITE APP-CLEAVING ENZYME, ISOFORM A-RELATED"/>
    <property type="match status" value="1"/>
</dbReference>
<name>A0A4V3SCP0_OPIFE</name>
<dbReference type="STRING" id="147828.A0A4V3SCP0"/>
<feature type="domain" description="Peptidase A1" evidence="2">
    <location>
        <begin position="1"/>
        <end position="184"/>
    </location>
</feature>
<dbReference type="Gene3D" id="2.40.70.10">
    <property type="entry name" value="Acid Proteases"/>
    <property type="match status" value="2"/>
</dbReference>
<dbReference type="AlphaFoldDB" id="A0A4V3SCP0"/>
<dbReference type="Proteomes" id="UP000308267">
    <property type="component" value="Unassembled WGS sequence"/>
</dbReference>
<dbReference type="GO" id="GO:0006508">
    <property type="term" value="P:proteolysis"/>
    <property type="evidence" value="ECO:0007669"/>
    <property type="project" value="InterPro"/>
</dbReference>
<dbReference type="CDD" id="cd05471">
    <property type="entry name" value="pepsin_like"/>
    <property type="match status" value="1"/>
</dbReference>
<dbReference type="InterPro" id="IPR001461">
    <property type="entry name" value="Aspartic_peptidase_A1"/>
</dbReference>
<comment type="similarity">
    <text evidence="1">Belongs to the peptidase A1 family.</text>
</comment>
<evidence type="ECO:0000313" key="3">
    <source>
        <dbReference type="EMBL" id="TGZ57584.1"/>
    </source>
</evidence>
<dbReference type="PANTHER" id="PTHR47966">
    <property type="entry name" value="BETA-SITE APP-CLEAVING ENZYME, ISOFORM A-RELATED"/>
    <property type="match status" value="1"/>
</dbReference>
<gene>
    <name evidence="3" type="ORF">CRM22_009905</name>
</gene>
<dbReference type="OrthoDB" id="771136at2759"/>
<keyword evidence="4" id="KW-1185">Reference proteome</keyword>
<dbReference type="Pfam" id="PF00026">
    <property type="entry name" value="Asp"/>
    <property type="match status" value="1"/>
</dbReference>
<sequence>MVRSAYDPDDSRTVVRKTGSITIRYGKYIATSAIFSDLIKLNGHPFRTEFAAVNTIQGYVDQLYAIDGLLGLAKNQFFTQLKATPLDDMVTQKVIPRRQFAFVYKRGDSSGTVIFGDISEAHIPGTVSYVPVTENFGNKNEWIIKIRRPSAHKKQKMKYVYKTDNGCFLIHVFNWHSLLITEDN</sequence>
<dbReference type="GO" id="GO:0004190">
    <property type="term" value="F:aspartic-type endopeptidase activity"/>
    <property type="evidence" value="ECO:0007669"/>
    <property type="project" value="InterPro"/>
</dbReference>
<comment type="caution">
    <text evidence="3">The sequence shown here is derived from an EMBL/GenBank/DDBJ whole genome shotgun (WGS) entry which is preliminary data.</text>
</comment>
<organism evidence="3 4">
    <name type="scientific">Opisthorchis felineus</name>
    <dbReference type="NCBI Taxonomy" id="147828"/>
    <lineage>
        <taxon>Eukaryota</taxon>
        <taxon>Metazoa</taxon>
        <taxon>Spiralia</taxon>
        <taxon>Lophotrochozoa</taxon>
        <taxon>Platyhelminthes</taxon>
        <taxon>Trematoda</taxon>
        <taxon>Digenea</taxon>
        <taxon>Opisthorchiida</taxon>
        <taxon>Opisthorchiata</taxon>
        <taxon>Opisthorchiidae</taxon>
        <taxon>Opisthorchis</taxon>
    </lineage>
</organism>
<evidence type="ECO:0000256" key="1">
    <source>
        <dbReference type="ARBA" id="ARBA00007447"/>
    </source>
</evidence>
<dbReference type="EMBL" id="SJOL01009422">
    <property type="protein sequence ID" value="TGZ57584.1"/>
    <property type="molecule type" value="Genomic_DNA"/>
</dbReference>
<dbReference type="InterPro" id="IPR021109">
    <property type="entry name" value="Peptidase_aspartic_dom_sf"/>
</dbReference>
<protein>
    <recommendedName>
        <fullName evidence="2">Peptidase A1 domain-containing protein</fullName>
    </recommendedName>
</protein>
<dbReference type="SUPFAM" id="SSF50630">
    <property type="entry name" value="Acid proteases"/>
    <property type="match status" value="1"/>
</dbReference>
<dbReference type="InterPro" id="IPR034164">
    <property type="entry name" value="Pepsin-like_dom"/>
</dbReference>
<evidence type="ECO:0000259" key="2">
    <source>
        <dbReference type="PROSITE" id="PS51767"/>
    </source>
</evidence>
<dbReference type="InterPro" id="IPR033121">
    <property type="entry name" value="PEPTIDASE_A1"/>
</dbReference>
<reference evidence="3 4" key="1">
    <citation type="journal article" date="2019" name="BMC Genomics">
        <title>New insights from Opisthorchis felineus genome: update on genomics of the epidemiologically important liver flukes.</title>
        <authorList>
            <person name="Ershov N.I."/>
            <person name="Mordvinov V.A."/>
            <person name="Prokhortchouk E.B."/>
            <person name="Pakharukova M.Y."/>
            <person name="Gunbin K.V."/>
            <person name="Ustyantsev K."/>
            <person name="Genaev M.A."/>
            <person name="Blinov A.G."/>
            <person name="Mazur A."/>
            <person name="Boulygina E."/>
            <person name="Tsygankova S."/>
            <person name="Khrameeva E."/>
            <person name="Chekanov N."/>
            <person name="Fan G."/>
            <person name="Xiao A."/>
            <person name="Zhang H."/>
            <person name="Xu X."/>
            <person name="Yang H."/>
            <person name="Solovyev V."/>
            <person name="Lee S.M."/>
            <person name="Liu X."/>
            <person name="Afonnikov D.A."/>
            <person name="Skryabin K.G."/>
        </authorList>
    </citation>
    <scope>NUCLEOTIDE SEQUENCE [LARGE SCALE GENOMIC DNA]</scope>
    <source>
        <strain evidence="3">AK-0245</strain>
        <tissue evidence="3">Whole organism</tissue>
    </source>
</reference>
<proteinExistence type="inferred from homology"/>
<dbReference type="PROSITE" id="PS51767">
    <property type="entry name" value="PEPTIDASE_A1"/>
    <property type="match status" value="1"/>
</dbReference>
<accession>A0A4V3SCP0</accession>
<evidence type="ECO:0000313" key="4">
    <source>
        <dbReference type="Proteomes" id="UP000308267"/>
    </source>
</evidence>